<dbReference type="InterPro" id="IPR012340">
    <property type="entry name" value="NA-bd_OB-fold"/>
</dbReference>
<dbReference type="InterPro" id="IPR004088">
    <property type="entry name" value="KH_dom_type_1"/>
</dbReference>
<dbReference type="CDD" id="cd02393">
    <property type="entry name" value="KH-I_PNPase"/>
    <property type="match status" value="1"/>
</dbReference>
<keyword evidence="8" id="KW-0694">RNA-binding</keyword>
<keyword evidence="7" id="KW-0460">Magnesium</keyword>
<evidence type="ECO:0000256" key="1">
    <source>
        <dbReference type="ARBA" id="ARBA00007404"/>
    </source>
</evidence>
<gene>
    <name evidence="11" type="ORF">MGWOODY_Clf2402</name>
</gene>
<evidence type="ECO:0000256" key="4">
    <source>
        <dbReference type="ARBA" id="ARBA00022679"/>
    </source>
</evidence>
<feature type="compositionally biased region" description="Gly residues" evidence="9">
    <location>
        <begin position="710"/>
        <end position="760"/>
    </location>
</feature>
<dbReference type="InterPro" id="IPR020568">
    <property type="entry name" value="Ribosomal_Su5_D2-typ_SF"/>
</dbReference>
<feature type="domain" description="S1 motif" evidence="10">
    <location>
        <begin position="627"/>
        <end position="690"/>
    </location>
</feature>
<evidence type="ECO:0000256" key="6">
    <source>
        <dbReference type="ARBA" id="ARBA00022723"/>
    </source>
</evidence>
<dbReference type="SUPFAM" id="SSF54791">
    <property type="entry name" value="Eukaryotic type KH-domain (KH-domain type I)"/>
    <property type="match status" value="1"/>
</dbReference>
<dbReference type="EC" id="2.7.7.8" evidence="2"/>
<evidence type="ECO:0000256" key="5">
    <source>
        <dbReference type="ARBA" id="ARBA00022695"/>
    </source>
</evidence>
<evidence type="ECO:0000256" key="9">
    <source>
        <dbReference type="SAM" id="MobiDB-lite"/>
    </source>
</evidence>
<dbReference type="GO" id="GO:0003723">
    <property type="term" value="F:RNA binding"/>
    <property type="evidence" value="ECO:0007669"/>
    <property type="project" value="UniProtKB-KW"/>
</dbReference>
<dbReference type="HAMAP" id="MF_01595">
    <property type="entry name" value="PNPase"/>
    <property type="match status" value="1"/>
</dbReference>
<evidence type="ECO:0000256" key="2">
    <source>
        <dbReference type="ARBA" id="ARBA00012416"/>
    </source>
</evidence>
<evidence type="ECO:0000256" key="7">
    <source>
        <dbReference type="ARBA" id="ARBA00022842"/>
    </source>
</evidence>
<dbReference type="NCBIfam" id="NF008805">
    <property type="entry name" value="PRK11824.1"/>
    <property type="match status" value="1"/>
</dbReference>
<dbReference type="FunFam" id="3.30.230.70:FF:000002">
    <property type="entry name" value="Polyribonucleotide nucleotidyltransferase"/>
    <property type="match status" value="1"/>
</dbReference>
<dbReference type="GO" id="GO:0005829">
    <property type="term" value="C:cytosol"/>
    <property type="evidence" value="ECO:0007669"/>
    <property type="project" value="TreeGrafter"/>
</dbReference>
<dbReference type="EMBL" id="FAXA01000098">
    <property type="protein sequence ID" value="CUV01539.1"/>
    <property type="molecule type" value="Genomic_DNA"/>
</dbReference>
<dbReference type="SUPFAM" id="SSF50249">
    <property type="entry name" value="Nucleic acid-binding proteins"/>
    <property type="match status" value="1"/>
</dbReference>
<comment type="similarity">
    <text evidence="1">Belongs to the polyribonucleotide nucleotidyltransferase family.</text>
</comment>
<dbReference type="Gene3D" id="3.30.1370.10">
    <property type="entry name" value="K Homology domain, type 1"/>
    <property type="match status" value="1"/>
</dbReference>
<dbReference type="FunFam" id="3.30.230.70:FF:000001">
    <property type="entry name" value="Polyribonucleotide nucleotidyltransferase"/>
    <property type="match status" value="1"/>
</dbReference>
<dbReference type="InterPro" id="IPR027408">
    <property type="entry name" value="PNPase/RNase_PH_dom_sf"/>
</dbReference>
<dbReference type="PROSITE" id="PS50126">
    <property type="entry name" value="S1"/>
    <property type="match status" value="1"/>
</dbReference>
<accession>A0A160V6W4</accession>
<dbReference type="SUPFAM" id="SSF54211">
    <property type="entry name" value="Ribosomal protein S5 domain 2-like"/>
    <property type="match status" value="2"/>
</dbReference>
<keyword evidence="3" id="KW-0963">Cytoplasm</keyword>
<reference evidence="11" key="1">
    <citation type="submission" date="2015-10" db="EMBL/GenBank/DDBJ databases">
        <authorList>
            <person name="Gilbert D.G."/>
        </authorList>
    </citation>
    <scope>NUCLEOTIDE SEQUENCE</scope>
</reference>
<proteinExistence type="inferred from homology"/>
<dbReference type="SMART" id="SM00316">
    <property type="entry name" value="S1"/>
    <property type="match status" value="1"/>
</dbReference>
<dbReference type="CDD" id="cd11363">
    <property type="entry name" value="RNase_PH_PNPase_1"/>
    <property type="match status" value="1"/>
</dbReference>
<dbReference type="InterPro" id="IPR004087">
    <property type="entry name" value="KH_dom"/>
</dbReference>
<dbReference type="Pfam" id="PF01138">
    <property type="entry name" value="RNase_PH"/>
    <property type="match status" value="2"/>
</dbReference>
<organism evidence="11">
    <name type="scientific">hydrothermal vent metagenome</name>
    <dbReference type="NCBI Taxonomy" id="652676"/>
    <lineage>
        <taxon>unclassified sequences</taxon>
        <taxon>metagenomes</taxon>
        <taxon>ecological metagenomes</taxon>
    </lineage>
</organism>
<dbReference type="InterPro" id="IPR001247">
    <property type="entry name" value="ExoRNase_PH_dom1"/>
</dbReference>
<feature type="region of interest" description="Disordered" evidence="9">
    <location>
        <begin position="691"/>
        <end position="760"/>
    </location>
</feature>
<dbReference type="GO" id="GO:0046872">
    <property type="term" value="F:metal ion binding"/>
    <property type="evidence" value="ECO:0007669"/>
    <property type="project" value="UniProtKB-KW"/>
</dbReference>
<keyword evidence="5 11" id="KW-0548">Nucleotidyltransferase</keyword>
<dbReference type="SUPFAM" id="SSF55666">
    <property type="entry name" value="Ribonuclease PH domain 2-like"/>
    <property type="match status" value="2"/>
</dbReference>
<dbReference type="AlphaFoldDB" id="A0A160V6W4"/>
<dbReference type="Pfam" id="PF00575">
    <property type="entry name" value="S1"/>
    <property type="match status" value="1"/>
</dbReference>
<dbReference type="PANTHER" id="PTHR11252:SF0">
    <property type="entry name" value="POLYRIBONUCLEOTIDE NUCLEOTIDYLTRANSFERASE 1, MITOCHONDRIAL"/>
    <property type="match status" value="1"/>
</dbReference>
<keyword evidence="4 11" id="KW-0808">Transferase</keyword>
<dbReference type="CDD" id="cd11364">
    <property type="entry name" value="RNase_PH_PNPase_2"/>
    <property type="match status" value="1"/>
</dbReference>
<dbReference type="GO" id="GO:0004654">
    <property type="term" value="F:polyribonucleotide nucleotidyltransferase activity"/>
    <property type="evidence" value="ECO:0007669"/>
    <property type="project" value="UniProtKB-EC"/>
</dbReference>
<dbReference type="PROSITE" id="PS50084">
    <property type="entry name" value="KH_TYPE_1"/>
    <property type="match status" value="1"/>
</dbReference>
<evidence type="ECO:0000313" key="11">
    <source>
        <dbReference type="EMBL" id="CUV01539.1"/>
    </source>
</evidence>
<dbReference type="Pfam" id="PF03725">
    <property type="entry name" value="RNase_PH_C"/>
    <property type="match status" value="1"/>
</dbReference>
<protein>
    <recommendedName>
        <fullName evidence="2">polyribonucleotide nucleotidyltransferase</fullName>
        <ecNumber evidence="2">2.7.7.8</ecNumber>
    </recommendedName>
</protein>
<dbReference type="PANTHER" id="PTHR11252">
    <property type="entry name" value="POLYRIBONUCLEOTIDE NUCLEOTIDYLTRANSFERASE"/>
    <property type="match status" value="1"/>
</dbReference>
<dbReference type="FunFam" id="3.30.1370.10:FF:000001">
    <property type="entry name" value="Polyribonucleotide nucleotidyltransferase"/>
    <property type="match status" value="1"/>
</dbReference>
<dbReference type="InterPro" id="IPR012162">
    <property type="entry name" value="PNPase"/>
</dbReference>
<name>A0A160V6W4_9ZZZZ</name>
<dbReference type="Pfam" id="PF00013">
    <property type="entry name" value="KH_1"/>
    <property type="match status" value="1"/>
</dbReference>
<sequence length="760" mass="80568">MATELSNPVSVTSQIGDRTLTVETGKLANQAHGSVTVTLGETIVLVTAVMSSRPRAEDIDFLPLTVDYEERMYSVGKIPGSFFRREGRPGQDGILASRLTDRSIRPLFPKGLHNDIQITLTILSSDQENPPEILGMIGASAAISISQIPFNGPIASCRIAYLNGEYILHPTYAQSTESTLSMVVSSSRDAILMVEAGANEVSEEVIVEAIGKAQEANSATIDLIEDLTTKVGKPKAVVEYDYAAADALVAKIKDVVGSRWEDLLSKNPGMYEMDDGEHEISALVTEALKDDYSKNAIGDGFKAVFREAVRGRILQQHIRSDGRTMDQVRPISCDTGILPRTHGTGLFTRGETQVLSIVTVGSLSFKQTVDSVGPENTRRFMHHYNFPSYSTGEARRAMSPGRREIGHGALAERAISPVLPSEDDFPYAIRIVSECLSSNGSTSMGSVCGSSLSLMDAGIPIKAPVAGIAMGLITGDDGEYAILSDIQGIEDFLGDMDFKVAGTSAGVNALQMDVKTTHLTPAILKEALEQARQGRMHIMGKMNEAISEVRGQMSEHAPKMIRLKIEVSKIGALIGPGGRVIRAIIEETGTSINVEDDGSVTIGGVDAAMLELAHSKVDALTRELQIGDIFTGKVVRLTNFGAFVELVPGKDGLIRNGDLGDMEEDLAEGQELTVIIREIDAQGRVNLSRKALFGDDSPPAPRPEPSGGFNRSGGGDRGGRGGFGGGRGGDRGGSGGRGPGGPGRGSGGSGSGGRFQGGNR</sequence>
<keyword evidence="6" id="KW-0479">Metal-binding</keyword>
<dbReference type="InterPro" id="IPR015847">
    <property type="entry name" value="ExoRNase_PH_dom2"/>
</dbReference>
<dbReference type="NCBIfam" id="TIGR03591">
    <property type="entry name" value="polynuc_phos"/>
    <property type="match status" value="1"/>
</dbReference>
<dbReference type="SMART" id="SM00322">
    <property type="entry name" value="KH"/>
    <property type="match status" value="1"/>
</dbReference>
<evidence type="ECO:0000256" key="3">
    <source>
        <dbReference type="ARBA" id="ARBA00022490"/>
    </source>
</evidence>
<dbReference type="Gene3D" id="3.30.230.70">
    <property type="entry name" value="GHMP Kinase, N-terminal domain"/>
    <property type="match status" value="2"/>
</dbReference>
<evidence type="ECO:0000259" key="10">
    <source>
        <dbReference type="PROSITE" id="PS50126"/>
    </source>
</evidence>
<evidence type="ECO:0000256" key="8">
    <source>
        <dbReference type="ARBA" id="ARBA00022884"/>
    </source>
</evidence>
<dbReference type="GO" id="GO:0000175">
    <property type="term" value="F:3'-5'-RNA exonuclease activity"/>
    <property type="evidence" value="ECO:0007669"/>
    <property type="project" value="TreeGrafter"/>
</dbReference>
<dbReference type="InterPro" id="IPR036612">
    <property type="entry name" value="KH_dom_type_1_sf"/>
</dbReference>
<dbReference type="InterPro" id="IPR036345">
    <property type="entry name" value="ExoRNase_PH_dom2_sf"/>
</dbReference>
<dbReference type="Gene3D" id="2.40.50.140">
    <property type="entry name" value="Nucleic acid-binding proteins"/>
    <property type="match status" value="1"/>
</dbReference>
<dbReference type="PIRSF" id="PIRSF005499">
    <property type="entry name" value="PNPase"/>
    <property type="match status" value="1"/>
</dbReference>
<dbReference type="GO" id="GO:0006402">
    <property type="term" value="P:mRNA catabolic process"/>
    <property type="evidence" value="ECO:0007669"/>
    <property type="project" value="InterPro"/>
</dbReference>
<dbReference type="InterPro" id="IPR003029">
    <property type="entry name" value="S1_domain"/>
</dbReference>